<gene>
    <name evidence="2" type="ORF">C4D60_Mb08t11600</name>
</gene>
<dbReference type="Proteomes" id="UP000317650">
    <property type="component" value="Chromosome 8"/>
</dbReference>
<feature type="region of interest" description="Disordered" evidence="1">
    <location>
        <begin position="26"/>
        <end position="83"/>
    </location>
</feature>
<feature type="compositionally biased region" description="Basic residues" evidence="1">
    <location>
        <begin position="46"/>
        <end position="62"/>
    </location>
</feature>
<dbReference type="EMBL" id="PYDT01000002">
    <property type="protein sequence ID" value="THU69171.1"/>
    <property type="molecule type" value="Genomic_DNA"/>
</dbReference>
<keyword evidence="3" id="KW-1185">Reference proteome</keyword>
<dbReference type="AlphaFoldDB" id="A0A4S8K315"/>
<reference evidence="2 3" key="1">
    <citation type="journal article" date="2019" name="Nat. Plants">
        <title>Genome sequencing of Musa balbisiana reveals subgenome evolution and function divergence in polyploid bananas.</title>
        <authorList>
            <person name="Yao X."/>
        </authorList>
    </citation>
    <scope>NUCLEOTIDE SEQUENCE [LARGE SCALE GENOMIC DNA]</scope>
    <source>
        <strain evidence="3">cv. DH-PKW</strain>
        <tissue evidence="2">Leaves</tissue>
    </source>
</reference>
<proteinExistence type="predicted"/>
<evidence type="ECO:0000313" key="2">
    <source>
        <dbReference type="EMBL" id="THU69171.1"/>
    </source>
</evidence>
<protein>
    <submittedName>
        <fullName evidence="2">Uncharacterized protein</fullName>
    </submittedName>
</protein>
<evidence type="ECO:0000256" key="1">
    <source>
        <dbReference type="SAM" id="MobiDB-lite"/>
    </source>
</evidence>
<organism evidence="2 3">
    <name type="scientific">Musa balbisiana</name>
    <name type="common">Banana</name>
    <dbReference type="NCBI Taxonomy" id="52838"/>
    <lineage>
        <taxon>Eukaryota</taxon>
        <taxon>Viridiplantae</taxon>
        <taxon>Streptophyta</taxon>
        <taxon>Embryophyta</taxon>
        <taxon>Tracheophyta</taxon>
        <taxon>Spermatophyta</taxon>
        <taxon>Magnoliopsida</taxon>
        <taxon>Liliopsida</taxon>
        <taxon>Zingiberales</taxon>
        <taxon>Musaceae</taxon>
        <taxon>Musa</taxon>
    </lineage>
</organism>
<comment type="caution">
    <text evidence="2">The sequence shown here is derived from an EMBL/GenBank/DDBJ whole genome shotgun (WGS) entry which is preliminary data.</text>
</comment>
<feature type="compositionally biased region" description="Basic and acidic residues" evidence="1">
    <location>
        <begin position="63"/>
        <end position="83"/>
    </location>
</feature>
<evidence type="ECO:0000313" key="3">
    <source>
        <dbReference type="Proteomes" id="UP000317650"/>
    </source>
</evidence>
<sequence length="83" mass="10128">MSGDCLNCHRLPPREFRLLARSANGLNYKKFKKKVRRGFGEAQKKDQKKNKREKEKRRRGKEGKKEDKNRREEEKKRERRAKE</sequence>
<accession>A0A4S8K315</accession>
<name>A0A4S8K315_MUSBA</name>